<reference evidence="7" key="1">
    <citation type="submission" date="2020-03" db="EMBL/GenBank/DDBJ databases">
        <title>Transcriptomic Profiling of the Digestive Tract of the Rat Flea, Xenopsylla cheopis, Following Blood Feeding and Infection with Yersinia pestis.</title>
        <authorList>
            <person name="Bland D.M."/>
            <person name="Martens C.A."/>
            <person name="Virtaneva K."/>
            <person name="Kanakabandi K."/>
            <person name="Long D."/>
            <person name="Rosenke R."/>
            <person name="Saturday G.A."/>
            <person name="Hoyt F.H."/>
            <person name="Bruno D.P."/>
            <person name="Ribeiro J.M.C."/>
            <person name="Hinnebusch J."/>
        </authorList>
    </citation>
    <scope>NUCLEOTIDE SEQUENCE</scope>
</reference>
<sequence>MTLLPKESAEFIVKHAKNVSFHQAGIDKLAELILSDIKTGKLDPKNFSQNHLHPKPTDSWAVDWIFVVDTLNFCFWTPGIGNSKKYKVNGHTGYFALCAAVNRAMEEGIDITNPKFYSQIDHSTLQHVMRSDDGITSVPLISERVDCLNQVGQVLLDKYKGTFKNCIYAADFSAQRLLKLIIQEFICFRDEAVYHGQNVSFYKRAQILIGDIWACFSGMTLGFFGDIDTITMFADYRVPQVLVHFGAMKYSDALHERLTKDQLMLNGSDDEIEIRGTSIHVCELIKKVIRDQIKNNKMETIAENDVNGILIDHFLWDYRRQHAELLNYIPFHKVLCIYY</sequence>
<name>A0A6M2DJW3_XENCH</name>
<dbReference type="AlphaFoldDB" id="A0A6M2DJW3"/>
<dbReference type="InterPro" id="IPR019438">
    <property type="entry name" value="Q_salvage"/>
</dbReference>
<evidence type="ECO:0000256" key="5">
    <source>
        <dbReference type="ARBA" id="ARBA00048204"/>
    </source>
</evidence>
<accession>A0A6M2DJW3</accession>
<dbReference type="EMBL" id="GIIL01002883">
    <property type="protein sequence ID" value="NOV46609.1"/>
    <property type="molecule type" value="Transcribed_RNA"/>
</dbReference>
<proteinExistence type="inferred from homology"/>
<evidence type="ECO:0000256" key="2">
    <source>
        <dbReference type="ARBA" id="ARBA00035119"/>
    </source>
</evidence>
<evidence type="ECO:0000256" key="3">
    <source>
        <dbReference type="ARBA" id="ARBA00035306"/>
    </source>
</evidence>
<evidence type="ECO:0000313" key="7">
    <source>
        <dbReference type="EMBL" id="NOV46609.1"/>
    </source>
</evidence>
<comment type="catalytic activity">
    <reaction evidence="5 6">
        <text>queuosine 5'-phosphate + H2O = queuine + D-ribose 5-phosphate</text>
        <dbReference type="Rhea" id="RHEA:75387"/>
        <dbReference type="ChEBI" id="CHEBI:15377"/>
        <dbReference type="ChEBI" id="CHEBI:17433"/>
        <dbReference type="ChEBI" id="CHEBI:78346"/>
        <dbReference type="ChEBI" id="CHEBI:194371"/>
    </reaction>
    <physiologicalReaction direction="left-to-right" evidence="5 6">
        <dbReference type="Rhea" id="RHEA:75388"/>
    </physiologicalReaction>
</comment>
<evidence type="ECO:0000256" key="6">
    <source>
        <dbReference type="RuleBase" id="RU365002"/>
    </source>
</evidence>
<dbReference type="EC" id="3.2.2.-" evidence="6"/>
<dbReference type="PANTHER" id="PTHR21314:SF0">
    <property type="entry name" value="QUEUOSINE 5'-PHOSPHATE N-GLYCOSYLASE_HYDROLASE"/>
    <property type="match status" value="1"/>
</dbReference>
<keyword evidence="1 6" id="KW-0378">Hydrolase</keyword>
<dbReference type="GO" id="GO:0006400">
    <property type="term" value="P:tRNA modification"/>
    <property type="evidence" value="ECO:0007669"/>
    <property type="project" value="TreeGrafter"/>
</dbReference>
<organism evidence="7">
    <name type="scientific">Xenopsylla cheopis</name>
    <name type="common">Oriental rat flea</name>
    <name type="synonym">Pulex cheopis</name>
    <dbReference type="NCBI Taxonomy" id="163159"/>
    <lineage>
        <taxon>Eukaryota</taxon>
        <taxon>Metazoa</taxon>
        <taxon>Ecdysozoa</taxon>
        <taxon>Arthropoda</taxon>
        <taxon>Hexapoda</taxon>
        <taxon>Insecta</taxon>
        <taxon>Pterygota</taxon>
        <taxon>Neoptera</taxon>
        <taxon>Endopterygota</taxon>
        <taxon>Siphonaptera</taxon>
        <taxon>Pulicidae</taxon>
        <taxon>Xenopsyllinae</taxon>
        <taxon>Xenopsylla</taxon>
    </lineage>
</organism>
<comment type="similarity">
    <text evidence="2 6">Belongs to the QNG1 protein family.</text>
</comment>
<evidence type="ECO:0000256" key="1">
    <source>
        <dbReference type="ARBA" id="ARBA00022801"/>
    </source>
</evidence>
<comment type="function">
    <text evidence="6">Catalyzes the hydrolysis of queuosine 5'-phosphate, releasing the nucleobase queuine (q). Is required for salvage of queuine from exogenous queuosine (Q) that is imported and then converted to queuosine 5'-phosphate intracellularly.</text>
</comment>
<protein>
    <recommendedName>
        <fullName evidence="3 6">Queuosine 5'-phosphate N-glycosylase/hydrolase</fullName>
        <ecNumber evidence="6">3.2.2.-</ecNumber>
    </recommendedName>
    <alternativeName>
        <fullName evidence="4 6">Queuosine-nucleotide N-glycosylase/hydrolase</fullName>
    </alternativeName>
</protein>
<evidence type="ECO:0000256" key="4">
    <source>
        <dbReference type="ARBA" id="ARBA00035393"/>
    </source>
</evidence>
<dbReference type="PANTHER" id="PTHR21314">
    <property type="entry name" value="QUEUOSINE 5'-PHOSPHATE N-GLYCOSYLASE_HYDROLASE-RELATED"/>
    <property type="match status" value="1"/>
</dbReference>
<dbReference type="GO" id="GO:0016787">
    <property type="term" value="F:hydrolase activity"/>
    <property type="evidence" value="ECO:0007669"/>
    <property type="project" value="UniProtKB-KW"/>
</dbReference>
<dbReference type="Pfam" id="PF10343">
    <property type="entry name" value="Q_salvage"/>
    <property type="match status" value="1"/>
</dbReference>